<name>F2B9X7_9NEIS</name>
<evidence type="ECO:0000313" key="1">
    <source>
        <dbReference type="EMBL" id="EGF11767.1"/>
    </source>
</evidence>
<evidence type="ECO:0000313" key="2">
    <source>
        <dbReference type="Proteomes" id="UP000004105"/>
    </source>
</evidence>
<dbReference type="Proteomes" id="UP000004105">
    <property type="component" value="Unassembled WGS sequence"/>
</dbReference>
<organism evidence="1 2">
    <name type="scientific">Neisseria bacilliformis ATCC BAA-1200</name>
    <dbReference type="NCBI Taxonomy" id="888742"/>
    <lineage>
        <taxon>Bacteria</taxon>
        <taxon>Pseudomonadati</taxon>
        <taxon>Pseudomonadota</taxon>
        <taxon>Betaproteobacteria</taxon>
        <taxon>Neisseriales</taxon>
        <taxon>Neisseriaceae</taxon>
        <taxon>Neisseria</taxon>
    </lineage>
</organism>
<accession>F2B9X7</accession>
<dbReference type="HOGENOM" id="CLU_3170591_0_0_4"/>
<reference evidence="1 2" key="1">
    <citation type="submission" date="2011-02" db="EMBL/GenBank/DDBJ databases">
        <authorList>
            <person name="Muzny D."/>
            <person name="Qin X."/>
            <person name="Deng J."/>
            <person name="Jiang H."/>
            <person name="Liu Y."/>
            <person name="Qu J."/>
            <person name="Song X.-Z."/>
            <person name="Zhang L."/>
            <person name="Thornton R."/>
            <person name="Coyle M."/>
            <person name="Francisco L."/>
            <person name="Jackson L."/>
            <person name="Javaid M."/>
            <person name="Korchina V."/>
            <person name="Kovar C."/>
            <person name="Mata R."/>
            <person name="Mathew T."/>
            <person name="Ngo R."/>
            <person name="Nguyen L."/>
            <person name="Nguyen N."/>
            <person name="Okwuonu G."/>
            <person name="Ongeri F."/>
            <person name="Pham C."/>
            <person name="Simmons D."/>
            <person name="Wilczek-Boney K."/>
            <person name="Hale W."/>
            <person name="Jakkamsetti A."/>
            <person name="Pham P."/>
            <person name="Ruth R."/>
            <person name="San Lucas F."/>
            <person name="Warren J."/>
            <person name="Zhang J."/>
            <person name="Zhao Z."/>
            <person name="Zhou C."/>
            <person name="Zhu D."/>
            <person name="Lee S."/>
            <person name="Bess C."/>
            <person name="Blankenburg K."/>
            <person name="Forbes L."/>
            <person name="Fu Q."/>
            <person name="Gubbala S."/>
            <person name="Hirani K."/>
            <person name="Jayaseelan J.C."/>
            <person name="Lara F."/>
            <person name="Munidasa M."/>
            <person name="Palculict T."/>
            <person name="Patil S."/>
            <person name="Pu L.-L."/>
            <person name="Saada N."/>
            <person name="Tang L."/>
            <person name="Weissenberger G."/>
            <person name="Zhu Y."/>
            <person name="Hemphill L."/>
            <person name="Shang Y."/>
            <person name="Youmans B."/>
            <person name="Ayvaz T."/>
            <person name="Ross M."/>
            <person name="Santibanez J."/>
            <person name="Aqrawi P."/>
            <person name="Gross S."/>
            <person name="Joshi V."/>
            <person name="Fowler G."/>
            <person name="Nazareth L."/>
            <person name="Reid J."/>
            <person name="Worley K."/>
            <person name="Petrosino J."/>
            <person name="Highlander S."/>
            <person name="Gibbs R."/>
        </authorList>
    </citation>
    <scope>NUCLEOTIDE SEQUENCE [LARGE SCALE GENOMIC DNA]</scope>
    <source>
        <strain evidence="1 2">ATCC BAA-1200</strain>
    </source>
</reference>
<keyword evidence="2" id="KW-1185">Reference proteome</keyword>
<gene>
    <name evidence="1" type="ORF">HMPREF9123_0576</name>
</gene>
<protein>
    <submittedName>
        <fullName evidence="1">Uncharacterized protein</fullName>
    </submittedName>
</protein>
<dbReference type="AlphaFoldDB" id="F2B9X7"/>
<dbReference type="EMBL" id="AFAY01000010">
    <property type="protein sequence ID" value="EGF11767.1"/>
    <property type="molecule type" value="Genomic_DNA"/>
</dbReference>
<proteinExistence type="predicted"/>
<sequence>MVFAVRGFRNRVRGCATRLHGGRLKNVKTLFGFAETAFSDGLCVCGA</sequence>
<comment type="caution">
    <text evidence="1">The sequence shown here is derived from an EMBL/GenBank/DDBJ whole genome shotgun (WGS) entry which is preliminary data.</text>
</comment>